<keyword evidence="7" id="KW-0067">ATP-binding</keyword>
<dbReference type="Pfam" id="PF07730">
    <property type="entry name" value="HisKA_3"/>
    <property type="match status" value="1"/>
</dbReference>
<dbReference type="Pfam" id="PF02518">
    <property type="entry name" value="HATPase_c"/>
    <property type="match status" value="1"/>
</dbReference>
<dbReference type="FunCoup" id="A0A2U3N067">
    <property type="interactions" value="118"/>
</dbReference>
<reference evidence="11" key="1">
    <citation type="submission" date="2018-03" db="EMBL/GenBank/DDBJ databases">
        <authorList>
            <person name="Blom J."/>
        </authorList>
    </citation>
    <scope>NUCLEOTIDE SEQUENCE [LARGE SCALE GENOMIC DNA]</scope>
    <source>
        <strain evidence="11">KPC-SM-21</strain>
    </source>
</reference>
<dbReference type="PANTHER" id="PTHR24421:SF10">
    <property type="entry name" value="NITRATE_NITRITE SENSOR PROTEIN NARQ"/>
    <property type="match status" value="1"/>
</dbReference>
<keyword evidence="8" id="KW-0902">Two-component regulatory system</keyword>
<dbReference type="InterPro" id="IPR005467">
    <property type="entry name" value="His_kinase_dom"/>
</dbReference>
<gene>
    <name evidence="10" type="primary">narX_2</name>
    <name evidence="10" type="ORF">KPC_2240</name>
</gene>
<evidence type="ECO:0000256" key="7">
    <source>
        <dbReference type="ARBA" id="ARBA00022840"/>
    </source>
</evidence>
<dbReference type="InterPro" id="IPR003594">
    <property type="entry name" value="HATPase_dom"/>
</dbReference>
<dbReference type="InterPro" id="IPR050482">
    <property type="entry name" value="Sensor_HK_TwoCompSys"/>
</dbReference>
<evidence type="ECO:0000256" key="4">
    <source>
        <dbReference type="ARBA" id="ARBA00022679"/>
    </source>
</evidence>
<dbReference type="GO" id="GO:0005524">
    <property type="term" value="F:ATP binding"/>
    <property type="evidence" value="ECO:0007669"/>
    <property type="project" value="UniProtKB-KW"/>
</dbReference>
<keyword evidence="3" id="KW-0597">Phosphoprotein</keyword>
<keyword evidence="4 10" id="KW-0808">Transferase</keyword>
<dbReference type="GO" id="GO:0000155">
    <property type="term" value="F:phosphorelay sensor kinase activity"/>
    <property type="evidence" value="ECO:0007669"/>
    <property type="project" value="InterPro"/>
</dbReference>
<dbReference type="Gene3D" id="1.20.5.1930">
    <property type="match status" value="1"/>
</dbReference>
<dbReference type="Proteomes" id="UP000245974">
    <property type="component" value="Unassembled WGS sequence"/>
</dbReference>
<dbReference type="GO" id="GO:0016020">
    <property type="term" value="C:membrane"/>
    <property type="evidence" value="ECO:0007669"/>
    <property type="project" value="InterPro"/>
</dbReference>
<evidence type="ECO:0000256" key="1">
    <source>
        <dbReference type="ARBA" id="ARBA00000085"/>
    </source>
</evidence>
<sequence>MKSWQYWFSKRSQFKDLEQQDLFTCQFDLFRTHLQLQLAQMENASEALPIFLQHLQQQLSQFFQTYQGQYSLVFCYPFTQECFIYHAQTQHMLRYDIEVIQQTLRNDSAHVTQTNRAEKRQIDILSYQAKLLLTGHDLMIWRLYKIHSPIELPSHYMQLLDQSLEQGLQIWLQQQDKLHSILLEERKEVAAELHDSIAQILGFLRIKSAQLHKQCKDNTEYAALLDTSSELASYTHYAYQQTRELITASRLAYQELDFSSALKKVIQEFEHQSSISFELDNRIPQFKVNAKQAVQLLYIIRESLSNIVRHSHASAAQIRLESLASGGLQICISDDGRGLDLSQKRSDSFGLEIMCERAERIGAELTFGPNLPHGTCVLLKLDYS</sequence>
<dbReference type="OrthoDB" id="9811306at2"/>
<evidence type="ECO:0000259" key="9">
    <source>
        <dbReference type="PROSITE" id="PS50109"/>
    </source>
</evidence>
<evidence type="ECO:0000256" key="2">
    <source>
        <dbReference type="ARBA" id="ARBA00012438"/>
    </source>
</evidence>
<dbReference type="InterPro" id="IPR036890">
    <property type="entry name" value="HATPase_C_sf"/>
</dbReference>
<dbReference type="Gene3D" id="3.30.565.10">
    <property type="entry name" value="Histidine kinase-like ATPase, C-terminal domain"/>
    <property type="match status" value="1"/>
</dbReference>
<evidence type="ECO:0000256" key="5">
    <source>
        <dbReference type="ARBA" id="ARBA00022741"/>
    </source>
</evidence>
<keyword evidence="5" id="KW-0547">Nucleotide-binding</keyword>
<accession>A0A2U3N067</accession>
<comment type="catalytic activity">
    <reaction evidence="1">
        <text>ATP + protein L-histidine = ADP + protein N-phospho-L-histidine.</text>
        <dbReference type="EC" id="2.7.13.3"/>
    </reaction>
</comment>
<evidence type="ECO:0000256" key="3">
    <source>
        <dbReference type="ARBA" id="ARBA00022553"/>
    </source>
</evidence>
<dbReference type="GO" id="GO:0046983">
    <property type="term" value="F:protein dimerization activity"/>
    <property type="evidence" value="ECO:0007669"/>
    <property type="project" value="InterPro"/>
</dbReference>
<keyword evidence="11" id="KW-1185">Reference proteome</keyword>
<evidence type="ECO:0000256" key="6">
    <source>
        <dbReference type="ARBA" id="ARBA00022777"/>
    </source>
</evidence>
<protein>
    <recommendedName>
        <fullName evidence="2">histidine kinase</fullName>
        <ecNumber evidence="2">2.7.13.3</ecNumber>
    </recommendedName>
</protein>
<evidence type="ECO:0000313" key="10">
    <source>
        <dbReference type="EMBL" id="SPL71062.1"/>
    </source>
</evidence>
<dbReference type="PANTHER" id="PTHR24421">
    <property type="entry name" value="NITRATE/NITRITE SENSOR PROTEIN NARX-RELATED"/>
    <property type="match status" value="1"/>
</dbReference>
<dbReference type="SUPFAM" id="SSF55874">
    <property type="entry name" value="ATPase domain of HSP90 chaperone/DNA topoisomerase II/histidine kinase"/>
    <property type="match status" value="1"/>
</dbReference>
<organism evidence="10 11">
    <name type="scientific">Acinetobacter stercoris</name>
    <dbReference type="NCBI Taxonomy" id="2126983"/>
    <lineage>
        <taxon>Bacteria</taxon>
        <taxon>Pseudomonadati</taxon>
        <taxon>Pseudomonadota</taxon>
        <taxon>Gammaproteobacteria</taxon>
        <taxon>Moraxellales</taxon>
        <taxon>Moraxellaceae</taxon>
        <taxon>Acinetobacter</taxon>
    </lineage>
</organism>
<name>A0A2U3N067_9GAMM</name>
<feature type="domain" description="Histidine kinase" evidence="9">
    <location>
        <begin position="188"/>
        <end position="384"/>
    </location>
</feature>
<dbReference type="InParanoid" id="A0A2U3N067"/>
<keyword evidence="6" id="KW-0418">Kinase</keyword>
<dbReference type="CDD" id="cd16917">
    <property type="entry name" value="HATPase_UhpB-NarQ-NarX-like"/>
    <property type="match status" value="1"/>
</dbReference>
<dbReference type="AlphaFoldDB" id="A0A2U3N067"/>
<evidence type="ECO:0000313" key="11">
    <source>
        <dbReference type="Proteomes" id="UP000245974"/>
    </source>
</evidence>
<evidence type="ECO:0000256" key="8">
    <source>
        <dbReference type="ARBA" id="ARBA00023012"/>
    </source>
</evidence>
<dbReference type="EC" id="2.7.13.3" evidence="2"/>
<proteinExistence type="predicted"/>
<dbReference type="InterPro" id="IPR011712">
    <property type="entry name" value="Sig_transdc_His_kin_sub3_dim/P"/>
</dbReference>
<dbReference type="PROSITE" id="PS50109">
    <property type="entry name" value="HIS_KIN"/>
    <property type="match status" value="1"/>
</dbReference>
<dbReference type="RefSeq" id="WP_121974510.1">
    <property type="nucleotide sequence ID" value="NZ_OOGT01000102.1"/>
</dbReference>
<dbReference type="EMBL" id="OOGT01000102">
    <property type="protein sequence ID" value="SPL71062.1"/>
    <property type="molecule type" value="Genomic_DNA"/>
</dbReference>